<name>H3CJM3_TETNG</name>
<proteinExistence type="predicted"/>
<dbReference type="HOGENOM" id="CLU_2873682_0_0_1"/>
<dbReference type="Proteomes" id="UP000007303">
    <property type="component" value="Unassembled WGS sequence"/>
</dbReference>
<sequence>MASPVSVYSPNALDTRISSTSRESLKMELLADVSLLPGEERIIDKDVIYICPFNGALKGKVLIT</sequence>
<dbReference type="Ensembl" id="ENSTNIT00000008619.1">
    <property type="protein sequence ID" value="ENSTNIP00000008452.1"/>
    <property type="gene ID" value="ENSTNIG00000005739.1"/>
</dbReference>
<accession>H3CJM3</accession>
<organism evidence="1 2">
    <name type="scientific">Tetraodon nigroviridis</name>
    <name type="common">Spotted green pufferfish</name>
    <name type="synonym">Chelonodon nigroviridis</name>
    <dbReference type="NCBI Taxonomy" id="99883"/>
    <lineage>
        <taxon>Eukaryota</taxon>
        <taxon>Metazoa</taxon>
        <taxon>Chordata</taxon>
        <taxon>Craniata</taxon>
        <taxon>Vertebrata</taxon>
        <taxon>Euteleostomi</taxon>
        <taxon>Actinopterygii</taxon>
        <taxon>Neopterygii</taxon>
        <taxon>Teleostei</taxon>
        <taxon>Neoteleostei</taxon>
        <taxon>Acanthomorphata</taxon>
        <taxon>Eupercaria</taxon>
        <taxon>Tetraodontiformes</taxon>
        <taxon>Tetradontoidea</taxon>
        <taxon>Tetraodontidae</taxon>
        <taxon>Tetraodon</taxon>
    </lineage>
</organism>
<dbReference type="STRING" id="99883.ENSTNIP00000008452"/>
<reference evidence="1" key="3">
    <citation type="submission" date="2025-09" db="UniProtKB">
        <authorList>
            <consortium name="Ensembl"/>
        </authorList>
    </citation>
    <scope>IDENTIFICATION</scope>
</reference>
<reference evidence="2" key="1">
    <citation type="journal article" date="2004" name="Nature">
        <title>Genome duplication in the teleost fish Tetraodon nigroviridis reveals the early vertebrate proto-karyotype.</title>
        <authorList>
            <person name="Jaillon O."/>
            <person name="Aury J.-M."/>
            <person name="Brunet F."/>
            <person name="Petit J.-L."/>
            <person name="Stange-Thomann N."/>
            <person name="Mauceli E."/>
            <person name="Bouneau L."/>
            <person name="Fischer C."/>
            <person name="Ozouf-Costaz C."/>
            <person name="Bernot A."/>
            <person name="Nicaud S."/>
            <person name="Jaffe D."/>
            <person name="Fisher S."/>
            <person name="Lutfalla G."/>
            <person name="Dossat C."/>
            <person name="Segurens B."/>
            <person name="Dasilva C."/>
            <person name="Salanoubat M."/>
            <person name="Levy M."/>
            <person name="Boudet N."/>
            <person name="Castellano S."/>
            <person name="Anthouard V."/>
            <person name="Jubin C."/>
            <person name="Castelli V."/>
            <person name="Katinka M."/>
            <person name="Vacherie B."/>
            <person name="Biemont C."/>
            <person name="Skalli Z."/>
            <person name="Cattolico L."/>
            <person name="Poulain J."/>
            <person name="De Berardinis V."/>
            <person name="Cruaud C."/>
            <person name="Duprat S."/>
            <person name="Brottier P."/>
            <person name="Coutanceau J.-P."/>
            <person name="Gouzy J."/>
            <person name="Parra G."/>
            <person name="Lardier G."/>
            <person name="Chapple C."/>
            <person name="McKernan K.J."/>
            <person name="McEwan P."/>
            <person name="Bosak S."/>
            <person name="Kellis M."/>
            <person name="Volff J.-N."/>
            <person name="Guigo R."/>
            <person name="Zody M.C."/>
            <person name="Mesirov J."/>
            <person name="Lindblad-Toh K."/>
            <person name="Birren B."/>
            <person name="Nusbaum C."/>
            <person name="Kahn D."/>
            <person name="Robinson-Rechavi M."/>
            <person name="Laudet V."/>
            <person name="Schachter V."/>
            <person name="Quetier F."/>
            <person name="Saurin W."/>
            <person name="Scarpelli C."/>
            <person name="Wincker P."/>
            <person name="Lander E.S."/>
            <person name="Weissenbach J."/>
            <person name="Roest Crollius H."/>
        </authorList>
    </citation>
    <scope>NUCLEOTIDE SEQUENCE [LARGE SCALE GENOMIC DNA]</scope>
</reference>
<dbReference type="InParanoid" id="H3CJM3"/>
<reference evidence="1" key="2">
    <citation type="submission" date="2025-08" db="UniProtKB">
        <authorList>
            <consortium name="Ensembl"/>
        </authorList>
    </citation>
    <scope>IDENTIFICATION</scope>
</reference>
<protein>
    <submittedName>
        <fullName evidence="1">Uncharacterized protein</fullName>
    </submittedName>
</protein>
<evidence type="ECO:0000313" key="2">
    <source>
        <dbReference type="Proteomes" id="UP000007303"/>
    </source>
</evidence>
<dbReference type="AlphaFoldDB" id="H3CJM3"/>
<evidence type="ECO:0000313" key="1">
    <source>
        <dbReference type="Ensembl" id="ENSTNIP00000008452.1"/>
    </source>
</evidence>
<keyword evidence="2" id="KW-1185">Reference proteome</keyword>